<dbReference type="EMBL" id="JAGIOO010000001">
    <property type="protein sequence ID" value="MBP2474951.1"/>
    <property type="molecule type" value="Genomic_DNA"/>
</dbReference>
<dbReference type="RefSeq" id="WP_086782137.1">
    <property type="nucleotide sequence ID" value="NZ_JAGIOO010000001.1"/>
</dbReference>
<proteinExistence type="predicted"/>
<name>A0ABS5AF43_9PSEU</name>
<evidence type="ECO:0000313" key="2">
    <source>
        <dbReference type="Proteomes" id="UP001519363"/>
    </source>
</evidence>
<organism evidence="1 2">
    <name type="scientific">Crossiella equi</name>
    <dbReference type="NCBI Taxonomy" id="130796"/>
    <lineage>
        <taxon>Bacteria</taxon>
        <taxon>Bacillati</taxon>
        <taxon>Actinomycetota</taxon>
        <taxon>Actinomycetes</taxon>
        <taxon>Pseudonocardiales</taxon>
        <taxon>Pseudonocardiaceae</taxon>
        <taxon>Crossiella</taxon>
    </lineage>
</organism>
<dbReference type="Proteomes" id="UP001519363">
    <property type="component" value="Unassembled WGS sequence"/>
</dbReference>
<gene>
    <name evidence="1" type="ORF">JOF53_003823</name>
</gene>
<evidence type="ECO:0000313" key="1">
    <source>
        <dbReference type="EMBL" id="MBP2474951.1"/>
    </source>
</evidence>
<keyword evidence="2" id="KW-1185">Reference proteome</keyword>
<reference evidence="1 2" key="1">
    <citation type="submission" date="2021-03" db="EMBL/GenBank/DDBJ databases">
        <title>Sequencing the genomes of 1000 actinobacteria strains.</title>
        <authorList>
            <person name="Klenk H.-P."/>
        </authorList>
    </citation>
    <scope>NUCLEOTIDE SEQUENCE [LARGE SCALE GENOMIC DNA]</scope>
    <source>
        <strain evidence="1 2">DSM 44580</strain>
    </source>
</reference>
<comment type="caution">
    <text evidence="1">The sequence shown here is derived from an EMBL/GenBank/DDBJ whole genome shotgun (WGS) entry which is preliminary data.</text>
</comment>
<protein>
    <submittedName>
        <fullName evidence="1">Uncharacterized protein</fullName>
    </submittedName>
</protein>
<sequence length="231" mass="24889">MRTEHGRQGALAGRLMVAAETARSLRAWQSTDNPEAYRCPDGHGVLGLYRDRDSVSGLVLACESCPHRLPVDAQAVHRAGPPVESALPGTAETPWRGQLANGLVRTHGWLLLGGRPVSSGLLCALAGLVLPLVLLPAPRPWVLVVPMLAYLGWKVATVRLRPASRVRNPGVVPASELCEGQHVRRYGQIGPVARVESAMPWEDGLVLVCFAGGTSVHWPPSHRVHLAELYD</sequence>
<accession>A0ABS5AF43</accession>